<dbReference type="PROSITE" id="PS51713">
    <property type="entry name" value="G_ERA"/>
    <property type="match status" value="1"/>
</dbReference>
<dbReference type="PROSITE" id="PS50823">
    <property type="entry name" value="KH_TYPE_2"/>
    <property type="match status" value="1"/>
</dbReference>
<dbReference type="GO" id="GO:0000028">
    <property type="term" value="P:ribosomal small subunit assembly"/>
    <property type="evidence" value="ECO:0007669"/>
    <property type="project" value="TreeGrafter"/>
</dbReference>
<dbReference type="InterPro" id="IPR009019">
    <property type="entry name" value="KH_sf_prok-type"/>
</dbReference>
<dbReference type="GO" id="GO:0043024">
    <property type="term" value="F:ribosomal small subunit binding"/>
    <property type="evidence" value="ECO:0007669"/>
    <property type="project" value="TreeGrafter"/>
</dbReference>
<feature type="region of interest" description="G4" evidence="7">
    <location>
        <begin position="126"/>
        <end position="129"/>
    </location>
</feature>
<feature type="region of interest" description="G3" evidence="7">
    <location>
        <begin position="63"/>
        <end position="66"/>
    </location>
</feature>
<evidence type="ECO:0000313" key="12">
    <source>
        <dbReference type="Proteomes" id="UP000052008"/>
    </source>
</evidence>
<evidence type="ECO:0000256" key="2">
    <source>
        <dbReference type="ARBA" id="ARBA00020484"/>
    </source>
</evidence>
<feature type="region of interest" description="G5" evidence="7">
    <location>
        <begin position="155"/>
        <end position="157"/>
    </location>
</feature>
<dbReference type="InterPro" id="IPR005662">
    <property type="entry name" value="GTPase_Era-like"/>
</dbReference>
<evidence type="ECO:0000256" key="5">
    <source>
        <dbReference type="ARBA" id="ARBA00023134"/>
    </source>
</evidence>
<keyword evidence="6" id="KW-0472">Membrane</keyword>
<feature type="binding site" evidence="6">
    <location>
        <begin position="16"/>
        <end position="23"/>
    </location>
    <ligand>
        <name>GTP</name>
        <dbReference type="ChEBI" id="CHEBI:37565"/>
    </ligand>
</feature>
<comment type="caution">
    <text evidence="11">The sequence shown here is derived from an EMBL/GenBank/DDBJ whole genome shotgun (WGS) entry which is preliminary data.</text>
</comment>
<dbReference type="HAMAP" id="MF_00367">
    <property type="entry name" value="GTPase_Era"/>
    <property type="match status" value="1"/>
</dbReference>
<protein>
    <recommendedName>
        <fullName evidence="2 6">GTPase Era</fullName>
    </recommendedName>
</protein>
<dbReference type="InterPro" id="IPR006073">
    <property type="entry name" value="GTP-bd"/>
</dbReference>
<organism evidence="11 12">
    <name type="scientific">candidate division TA06 bacterium DG_24</name>
    <dbReference type="NCBI Taxonomy" id="1703770"/>
    <lineage>
        <taxon>Bacteria</taxon>
        <taxon>Bacteria division TA06</taxon>
    </lineage>
</organism>
<evidence type="ECO:0000256" key="4">
    <source>
        <dbReference type="ARBA" id="ARBA00022884"/>
    </source>
</evidence>
<gene>
    <name evidence="6" type="primary">era</name>
    <name evidence="11" type="ORF">AMJ39_06720</name>
</gene>
<evidence type="ECO:0000256" key="7">
    <source>
        <dbReference type="PROSITE-ProRule" id="PRU01050"/>
    </source>
</evidence>
<sequence>MPSDQPYHRGYVAIIGKTNVGKSTLMNRLVGAKLSIVTSKPQTTRRRIIGIASGPSHQIIFLDTPGILTPRYGLQKRMLVAATRAIKEADLVLWMIDVSAGTSAAEECGLVLPRIGKGKAVVLALNKIDLVRKEKLLPLIDEYQKRVGPESIVPMSALTGDGVDRLVGEMVVRLPIGPPYYPPDTLTEHPERFFVSEIILEKIFERYGEEIPYSSCVEIEEFSERPERKDFIRANVYVEKKSQKAILIGRGGTALKKVGELARRDIEELLGRPVYLELWVKVRPGWRKSERDLRRLGY</sequence>
<comment type="subunit">
    <text evidence="6">Monomer.</text>
</comment>
<dbReference type="Pfam" id="PF07650">
    <property type="entry name" value="KH_2"/>
    <property type="match status" value="1"/>
</dbReference>
<keyword evidence="3 6" id="KW-0547">Nucleotide-binding</keyword>
<keyword evidence="6" id="KW-1003">Cell membrane</keyword>
<dbReference type="GO" id="GO:0003924">
    <property type="term" value="F:GTPase activity"/>
    <property type="evidence" value="ECO:0007669"/>
    <property type="project" value="UniProtKB-UniRule"/>
</dbReference>
<dbReference type="GO" id="GO:0070181">
    <property type="term" value="F:small ribosomal subunit rRNA binding"/>
    <property type="evidence" value="ECO:0007669"/>
    <property type="project" value="UniProtKB-UniRule"/>
</dbReference>
<feature type="domain" description="KH type-2" evidence="9">
    <location>
        <begin position="207"/>
        <end position="284"/>
    </location>
</feature>
<proteinExistence type="inferred from homology"/>
<dbReference type="GO" id="GO:0005737">
    <property type="term" value="C:cytoplasm"/>
    <property type="evidence" value="ECO:0007669"/>
    <property type="project" value="UniProtKB-SubCell"/>
</dbReference>
<dbReference type="Gene3D" id="3.30.300.20">
    <property type="match status" value="1"/>
</dbReference>
<accession>A0A0S7WRU4</accession>
<dbReference type="CDD" id="cd22534">
    <property type="entry name" value="KH-II_Era"/>
    <property type="match status" value="1"/>
</dbReference>
<dbReference type="CDD" id="cd04163">
    <property type="entry name" value="Era"/>
    <property type="match status" value="1"/>
</dbReference>
<reference evidence="11 12" key="1">
    <citation type="journal article" date="2015" name="Microbiome">
        <title>Genomic resolution of linkages in carbon, nitrogen, and sulfur cycling among widespread estuary sediment bacteria.</title>
        <authorList>
            <person name="Baker B.J."/>
            <person name="Lazar C.S."/>
            <person name="Teske A.P."/>
            <person name="Dick G.J."/>
        </authorList>
    </citation>
    <scope>NUCLEOTIDE SEQUENCE [LARGE SCALE GENOMIC DNA]</scope>
    <source>
        <strain evidence="11">DG_24</strain>
    </source>
</reference>
<dbReference type="STRING" id="1703770.AMJ39_06720"/>
<dbReference type="EMBL" id="LIZS01000039">
    <property type="protein sequence ID" value="KPJ52859.1"/>
    <property type="molecule type" value="Genomic_DNA"/>
</dbReference>
<dbReference type="NCBIfam" id="TIGR00436">
    <property type="entry name" value="era"/>
    <property type="match status" value="1"/>
</dbReference>
<feature type="domain" description="Era-type G" evidence="10">
    <location>
        <begin position="8"/>
        <end position="176"/>
    </location>
</feature>
<comment type="function">
    <text evidence="6">An essential GTPase that binds both GDP and GTP, with rapid nucleotide exchange. Plays a role in 16S rRNA processing and 30S ribosomal subunit biogenesis and possibly also in cell cycle regulation and energy metabolism.</text>
</comment>
<dbReference type="InterPro" id="IPR027417">
    <property type="entry name" value="P-loop_NTPase"/>
</dbReference>
<keyword evidence="4 6" id="KW-0694">RNA-binding</keyword>
<feature type="region of interest" description="G2" evidence="7">
    <location>
        <begin position="42"/>
        <end position="46"/>
    </location>
</feature>
<dbReference type="SUPFAM" id="SSF52540">
    <property type="entry name" value="P-loop containing nucleoside triphosphate hydrolases"/>
    <property type="match status" value="1"/>
</dbReference>
<evidence type="ECO:0000313" key="11">
    <source>
        <dbReference type="EMBL" id="KPJ52859.1"/>
    </source>
</evidence>
<feature type="binding site" evidence="6">
    <location>
        <begin position="63"/>
        <end position="67"/>
    </location>
    <ligand>
        <name>GTP</name>
        <dbReference type="ChEBI" id="CHEBI:37565"/>
    </ligand>
</feature>
<feature type="binding site" evidence="6">
    <location>
        <begin position="126"/>
        <end position="129"/>
    </location>
    <ligand>
        <name>GTP</name>
        <dbReference type="ChEBI" id="CHEBI:37565"/>
    </ligand>
</feature>
<dbReference type="NCBIfam" id="NF000908">
    <property type="entry name" value="PRK00089.1"/>
    <property type="match status" value="1"/>
</dbReference>
<name>A0A0S7WRU4_UNCT6</name>
<dbReference type="Gene3D" id="3.40.50.300">
    <property type="entry name" value="P-loop containing nucleotide triphosphate hydrolases"/>
    <property type="match status" value="1"/>
</dbReference>
<keyword evidence="6" id="KW-0699">rRNA-binding</keyword>
<evidence type="ECO:0000256" key="1">
    <source>
        <dbReference type="ARBA" id="ARBA00007921"/>
    </source>
</evidence>
<evidence type="ECO:0000256" key="3">
    <source>
        <dbReference type="ARBA" id="ARBA00022741"/>
    </source>
</evidence>
<dbReference type="PATRIC" id="fig|1703770.3.peg.1441"/>
<evidence type="ECO:0000256" key="6">
    <source>
        <dbReference type="HAMAP-Rule" id="MF_00367"/>
    </source>
</evidence>
<dbReference type="InterPro" id="IPR004044">
    <property type="entry name" value="KH_dom_type_2"/>
</dbReference>
<dbReference type="SUPFAM" id="SSF54814">
    <property type="entry name" value="Prokaryotic type KH domain (KH-domain type II)"/>
    <property type="match status" value="1"/>
</dbReference>
<keyword evidence="6" id="KW-0963">Cytoplasm</keyword>
<dbReference type="InterPro" id="IPR005225">
    <property type="entry name" value="Small_GTP-bd"/>
</dbReference>
<dbReference type="NCBIfam" id="TIGR00231">
    <property type="entry name" value="small_GTP"/>
    <property type="match status" value="1"/>
</dbReference>
<evidence type="ECO:0000256" key="8">
    <source>
        <dbReference type="RuleBase" id="RU003761"/>
    </source>
</evidence>
<dbReference type="AlphaFoldDB" id="A0A0S7WRU4"/>
<dbReference type="Proteomes" id="UP000052008">
    <property type="component" value="Unassembled WGS sequence"/>
</dbReference>
<keyword evidence="5 6" id="KW-0342">GTP-binding</keyword>
<comment type="subcellular location">
    <subcellularLocation>
        <location evidence="6">Cytoplasm</location>
    </subcellularLocation>
    <subcellularLocation>
        <location evidence="6">Cell membrane</location>
        <topology evidence="6">Peripheral membrane protein</topology>
    </subcellularLocation>
</comment>
<dbReference type="PANTHER" id="PTHR42698">
    <property type="entry name" value="GTPASE ERA"/>
    <property type="match status" value="1"/>
</dbReference>
<dbReference type="GO" id="GO:0005525">
    <property type="term" value="F:GTP binding"/>
    <property type="evidence" value="ECO:0007669"/>
    <property type="project" value="UniProtKB-UniRule"/>
</dbReference>
<dbReference type="InterPro" id="IPR015946">
    <property type="entry name" value="KH_dom-like_a/b"/>
</dbReference>
<dbReference type="InterPro" id="IPR030388">
    <property type="entry name" value="G_ERA_dom"/>
</dbReference>
<dbReference type="Pfam" id="PF01926">
    <property type="entry name" value="MMR_HSR1"/>
    <property type="match status" value="1"/>
</dbReference>
<dbReference type="FunFam" id="3.30.300.20:FF:000003">
    <property type="entry name" value="GTPase Era"/>
    <property type="match status" value="1"/>
</dbReference>
<dbReference type="PANTHER" id="PTHR42698:SF1">
    <property type="entry name" value="GTPASE ERA, MITOCHONDRIAL"/>
    <property type="match status" value="1"/>
</dbReference>
<evidence type="ECO:0000259" key="9">
    <source>
        <dbReference type="PROSITE" id="PS50823"/>
    </source>
</evidence>
<evidence type="ECO:0000259" key="10">
    <source>
        <dbReference type="PROSITE" id="PS51713"/>
    </source>
</evidence>
<feature type="region of interest" description="G1" evidence="7">
    <location>
        <begin position="16"/>
        <end position="23"/>
    </location>
</feature>
<dbReference type="GO" id="GO:0005886">
    <property type="term" value="C:plasma membrane"/>
    <property type="evidence" value="ECO:0007669"/>
    <property type="project" value="UniProtKB-SubCell"/>
</dbReference>
<keyword evidence="6" id="KW-0690">Ribosome biogenesis</keyword>
<comment type="similarity">
    <text evidence="1 6 7 8">Belongs to the TRAFAC class TrmE-Era-EngA-EngB-Septin-like GTPase superfamily. Era GTPase family.</text>
</comment>